<evidence type="ECO:0000313" key="3">
    <source>
        <dbReference type="EMBL" id="CUG87659.1"/>
    </source>
</evidence>
<feature type="compositionally biased region" description="Low complexity" evidence="1">
    <location>
        <begin position="51"/>
        <end position="78"/>
    </location>
</feature>
<evidence type="ECO:0000256" key="1">
    <source>
        <dbReference type="SAM" id="MobiDB-lite"/>
    </source>
</evidence>
<dbReference type="EMBL" id="CYKH01001563">
    <property type="protein sequence ID" value="CUG87659.1"/>
    <property type="molecule type" value="Genomic_DNA"/>
</dbReference>
<feature type="region of interest" description="Disordered" evidence="1">
    <location>
        <begin position="1"/>
        <end position="25"/>
    </location>
</feature>
<feature type="region of interest" description="Disordered" evidence="1">
    <location>
        <begin position="1075"/>
        <end position="1100"/>
    </location>
</feature>
<keyword evidence="2" id="KW-0812">Transmembrane</keyword>
<dbReference type="VEuPathDB" id="TriTrypDB:BSAL_11320"/>
<organism evidence="3 4">
    <name type="scientific">Bodo saltans</name>
    <name type="common">Flagellated protozoan</name>
    <dbReference type="NCBI Taxonomy" id="75058"/>
    <lineage>
        <taxon>Eukaryota</taxon>
        <taxon>Discoba</taxon>
        <taxon>Euglenozoa</taxon>
        <taxon>Kinetoplastea</taxon>
        <taxon>Metakinetoplastina</taxon>
        <taxon>Eubodonida</taxon>
        <taxon>Bodonidae</taxon>
        <taxon>Bodo</taxon>
    </lineage>
</organism>
<feature type="transmembrane region" description="Helical" evidence="2">
    <location>
        <begin position="615"/>
        <end position="638"/>
    </location>
</feature>
<keyword evidence="2" id="KW-0472">Membrane</keyword>
<feature type="compositionally biased region" description="Low complexity" evidence="1">
    <location>
        <begin position="247"/>
        <end position="261"/>
    </location>
</feature>
<feature type="compositionally biased region" description="Low complexity" evidence="1">
    <location>
        <begin position="186"/>
        <end position="215"/>
    </location>
</feature>
<reference evidence="4" key="1">
    <citation type="submission" date="2015-09" db="EMBL/GenBank/DDBJ databases">
        <authorList>
            <consortium name="Pathogen Informatics"/>
        </authorList>
    </citation>
    <scope>NUCLEOTIDE SEQUENCE [LARGE SCALE GENOMIC DNA]</scope>
    <source>
        <strain evidence="4">Lake Konstanz</strain>
    </source>
</reference>
<protein>
    <submittedName>
        <fullName evidence="3">DGF-1-like protein, putative</fullName>
    </submittedName>
</protein>
<keyword evidence="2" id="KW-1133">Transmembrane helix</keyword>
<feature type="compositionally biased region" description="Polar residues" evidence="1">
    <location>
        <begin position="91"/>
        <end position="110"/>
    </location>
</feature>
<accession>A0A0S4J8D2</accession>
<feature type="region of interest" description="Disordered" evidence="1">
    <location>
        <begin position="47"/>
        <end position="78"/>
    </location>
</feature>
<feature type="region of interest" description="Disordered" evidence="1">
    <location>
        <begin position="247"/>
        <end position="315"/>
    </location>
</feature>
<keyword evidence="4" id="KW-1185">Reference proteome</keyword>
<feature type="transmembrane region" description="Helical" evidence="2">
    <location>
        <begin position="650"/>
        <end position="672"/>
    </location>
</feature>
<feature type="transmembrane region" description="Helical" evidence="2">
    <location>
        <begin position="728"/>
        <end position="749"/>
    </location>
</feature>
<feature type="transmembrane region" description="Helical" evidence="2">
    <location>
        <begin position="755"/>
        <end position="773"/>
    </location>
</feature>
<feature type="compositionally biased region" description="Low complexity" evidence="1">
    <location>
        <begin position="286"/>
        <end position="315"/>
    </location>
</feature>
<sequence>MNASVTNEGTLSGTQPNVTSSPTNAATMSFTESFTFNDTVSLPPTSTFALTRSHSPTPARSSSTSLSPSPTADPSTSLTISRLSLTKSFSNDITTSDSASESYNLSTTKPPSGTSAVTTSSTRSRPTSEMSMSKSLTKVSSLSGTATVSRGNITASSTWSNSNRSTSSFTVGVTESMPPSETVLVTQSSTQSMSRRSASVTNSSTHSSTRTSSHTVVSARITASLSCTTAPRVSIRTVAEDVFTTTTTTSINSTSSSSSPTLLPPSQPMISIDRCSSPPSETVLVTQSSTQSMSRRSASATNSSTHSSTRTSSHTVVSARITASLSCTTAPRVSIRTVAEDVFTTTTTSLNSSSSSSSPELLPPSQPMISIDRCSSTRKQVAEALFFNGTVTTTGLACFPVYASSLESTISYPSVRGPYASSSSSSPPPFLLAIAYELDANWQIHLLVNGSALLVPDDPDNTTVVNNATKLTTTSGTLYILLTSTPGWMSQTTIETESVCGFHRSLSTLTVQWPQQQISVIDQIFVGLVTGGSFLTGNPTAASALAMIALLSCSAGTPSAQSSGYFISFFFDVGPTAVGAGNVALVLGILALHFIVVRVWMLAKGVNEDTATADMRFPAASIFLAMFLLPGAAYGGAVAVSSDEGDIVDVVIGSVVLTIVFSLVVLSQVYLIRCVLPVSYFLPYPCEHPSSWAAERFAILPSARWVPEAAERRFTPLMGTRTKAWSTLSIADLLLALCLSTATGVSIGTKGSSCSFMPLIVAVFYLGNAAVIMALRPHRRPMDRLLFPVIWILLGTLCLMKYSDTATAVVDRTQTALSAVQFCQTVFAVWVFFRERQWRMAVEEAGIEENMPHDVEMNDIGISRSESAGGGALNLEQILLDGDFDDDDAIYNDIVLGGAVGNGTVAIVDPKLLGLNNKQQKYLSRGDEEDGVENFNHLWEHRGIVGNGMKGRDTVMKMENPLLSSTLIAAATSTMLQQRRRSNIHMNAGLQRSFGSPSLGGATTGSPFLMSSIGGDGNNNTLEDLMDGSVVTPPSSFDFRKRGAMRVDHHDDEAVVAGIAFSLPDDVDDDPLSAFAPRASSSLGSLTTTRSTTRRTTTTTTTVDEQFWSQEEEGSGGGRRAAVLVGKRTTRAETSTTTAAAGLLSVAVDPHQHEPRLGVQEEYHDDEGEEAAARPSPSHEGAVVIDIPSPSATRNVVARRGSER</sequence>
<feature type="compositionally biased region" description="Polar residues" evidence="1">
    <location>
        <begin position="134"/>
        <end position="155"/>
    </location>
</feature>
<evidence type="ECO:0000313" key="4">
    <source>
        <dbReference type="Proteomes" id="UP000051952"/>
    </source>
</evidence>
<evidence type="ECO:0000256" key="2">
    <source>
        <dbReference type="SAM" id="Phobius"/>
    </source>
</evidence>
<feature type="compositionally biased region" description="Low complexity" evidence="1">
    <location>
        <begin position="156"/>
        <end position="168"/>
    </location>
</feature>
<feature type="transmembrane region" description="Helical" evidence="2">
    <location>
        <begin position="583"/>
        <end position="603"/>
    </location>
</feature>
<proteinExistence type="predicted"/>
<feature type="region of interest" description="Disordered" evidence="1">
    <location>
        <begin position="91"/>
        <end position="215"/>
    </location>
</feature>
<feature type="transmembrane region" description="Helical" evidence="2">
    <location>
        <begin position="785"/>
        <end position="803"/>
    </location>
</feature>
<dbReference type="Proteomes" id="UP000051952">
    <property type="component" value="Unassembled WGS sequence"/>
</dbReference>
<feature type="compositionally biased region" description="Low complexity" evidence="1">
    <location>
        <begin position="1087"/>
        <end position="1100"/>
    </location>
</feature>
<feature type="region of interest" description="Disordered" evidence="1">
    <location>
        <begin position="1161"/>
        <end position="1204"/>
    </location>
</feature>
<feature type="compositionally biased region" description="Low complexity" evidence="1">
    <location>
        <begin position="111"/>
        <end position="133"/>
    </location>
</feature>
<feature type="compositionally biased region" description="Polar residues" evidence="1">
    <location>
        <begin position="169"/>
        <end position="185"/>
    </location>
</feature>
<name>A0A0S4J8D2_BODSA</name>
<dbReference type="AlphaFoldDB" id="A0A0S4J8D2"/>
<gene>
    <name evidence="3" type="ORF">BSAL_11320</name>
</gene>